<name>A0A8H3YEC4_9TREE</name>
<dbReference type="AlphaFoldDB" id="A0A8H3YEC4"/>
<accession>A0A8H3YEC4</accession>
<protein>
    <submittedName>
        <fullName evidence="2">Uncharacterized protein</fullName>
    </submittedName>
</protein>
<dbReference type="EMBL" id="BLZA01000017">
    <property type="protein sequence ID" value="GHJ86123.1"/>
    <property type="molecule type" value="Genomic_DNA"/>
</dbReference>
<organism evidence="2 3">
    <name type="scientific">Naganishia liquefaciens</name>
    <dbReference type="NCBI Taxonomy" id="104408"/>
    <lineage>
        <taxon>Eukaryota</taxon>
        <taxon>Fungi</taxon>
        <taxon>Dikarya</taxon>
        <taxon>Basidiomycota</taxon>
        <taxon>Agaricomycotina</taxon>
        <taxon>Tremellomycetes</taxon>
        <taxon>Filobasidiales</taxon>
        <taxon>Filobasidiaceae</taxon>
        <taxon>Naganishia</taxon>
    </lineage>
</organism>
<feature type="compositionally biased region" description="Basic and acidic residues" evidence="1">
    <location>
        <begin position="88"/>
        <end position="98"/>
    </location>
</feature>
<evidence type="ECO:0000256" key="1">
    <source>
        <dbReference type="SAM" id="MobiDB-lite"/>
    </source>
</evidence>
<dbReference type="Proteomes" id="UP000620104">
    <property type="component" value="Unassembled WGS sequence"/>
</dbReference>
<dbReference type="OrthoDB" id="2594367at2759"/>
<reference evidence="2" key="1">
    <citation type="submission" date="2020-07" db="EMBL/GenBank/DDBJ databases">
        <title>Draft Genome Sequence of a Deep-Sea Yeast, Naganishia (Cryptococcus) liquefaciens strain N6.</title>
        <authorList>
            <person name="Han Y.W."/>
            <person name="Kajitani R."/>
            <person name="Morimoto H."/>
            <person name="Parhat M."/>
            <person name="Tsubouchi H."/>
            <person name="Bakenova O."/>
            <person name="Ogata M."/>
            <person name="Argunhan B."/>
            <person name="Aoki R."/>
            <person name="Kajiwara S."/>
            <person name="Itoh T."/>
            <person name="Iwasaki H."/>
        </authorList>
    </citation>
    <scope>NUCLEOTIDE SEQUENCE</scope>
    <source>
        <strain evidence="2">N6</strain>
    </source>
</reference>
<sequence length="260" mass="28013">MASEEQSQAPDYEALNSTFYSIVDSWLPKDFGKKGVQQQDVDVLVKIRKAKEKERHRAVNLENGDASTSSIPHAGLLKRKLQAGTANKSKDPVTQEAKESDDDESEDESRTRSIAKKAKTGFDAFSKPTKNKSKGTQKDDGSGLTARVIPEKNSRETASNPSPNDAGSASFAPSYSNPFAMPSGANPSTTSPDTRPAPQLSATIPATDDADDLKVPVPANTDGLTKSQRKKQRKKEKKALAREEAAREQQLSLGKLAVAS</sequence>
<proteinExistence type="predicted"/>
<keyword evidence="3" id="KW-1185">Reference proteome</keyword>
<feature type="region of interest" description="Disordered" evidence="1">
    <location>
        <begin position="52"/>
        <end position="260"/>
    </location>
</feature>
<feature type="compositionally biased region" description="Basic residues" evidence="1">
    <location>
        <begin position="227"/>
        <end position="237"/>
    </location>
</feature>
<feature type="compositionally biased region" description="Basic and acidic residues" evidence="1">
    <location>
        <begin position="238"/>
        <end position="247"/>
    </location>
</feature>
<gene>
    <name evidence="2" type="ORF">NliqN6_2525</name>
</gene>
<evidence type="ECO:0000313" key="3">
    <source>
        <dbReference type="Proteomes" id="UP000620104"/>
    </source>
</evidence>
<feature type="compositionally biased region" description="Polar residues" evidence="1">
    <location>
        <begin position="156"/>
        <end position="177"/>
    </location>
</feature>
<evidence type="ECO:0000313" key="2">
    <source>
        <dbReference type="EMBL" id="GHJ86123.1"/>
    </source>
</evidence>
<comment type="caution">
    <text evidence="2">The sequence shown here is derived from an EMBL/GenBank/DDBJ whole genome shotgun (WGS) entry which is preliminary data.</text>
</comment>